<gene>
    <name evidence="1" type="ORF">HMP0721_0844</name>
</gene>
<evidence type="ECO:0000313" key="1">
    <source>
        <dbReference type="EMBL" id="EFV02078.1"/>
    </source>
</evidence>
<dbReference type="Proteomes" id="UP000004754">
    <property type="component" value="Unassembled WGS sequence"/>
</dbReference>
<proteinExistence type="predicted"/>
<dbReference type="RefSeq" id="WP_006598268.1">
    <property type="nucleotide sequence ID" value="NZ_GL622359.1"/>
</dbReference>
<protein>
    <submittedName>
        <fullName evidence="1">Uncharacterized protein</fullName>
    </submittedName>
</protein>
<name>E6MFT3_9FIRM</name>
<organism evidence="1 2">
    <name type="scientific">Pseudoramibacter alactolyticus ATCC 23263</name>
    <dbReference type="NCBI Taxonomy" id="887929"/>
    <lineage>
        <taxon>Bacteria</taxon>
        <taxon>Bacillati</taxon>
        <taxon>Bacillota</taxon>
        <taxon>Clostridia</taxon>
        <taxon>Eubacteriales</taxon>
        <taxon>Eubacteriaceae</taxon>
        <taxon>Pseudoramibacter</taxon>
    </lineage>
</organism>
<reference evidence="1 2" key="1">
    <citation type="submission" date="2010-12" db="EMBL/GenBank/DDBJ databases">
        <authorList>
            <person name="Muzny D."/>
            <person name="Qin X."/>
            <person name="Deng J."/>
            <person name="Jiang H."/>
            <person name="Liu Y."/>
            <person name="Qu J."/>
            <person name="Song X.-Z."/>
            <person name="Zhang L."/>
            <person name="Thornton R."/>
            <person name="Coyle M."/>
            <person name="Francisco L."/>
            <person name="Jackson L."/>
            <person name="Javaid M."/>
            <person name="Korchina V."/>
            <person name="Kovar C."/>
            <person name="Mata R."/>
            <person name="Mathew T."/>
            <person name="Ngo R."/>
            <person name="Nguyen L."/>
            <person name="Nguyen N."/>
            <person name="Okwuonu G."/>
            <person name="Ongeri F."/>
            <person name="Pham C."/>
            <person name="Simmons D."/>
            <person name="Wilczek-Boney K."/>
            <person name="Hale W."/>
            <person name="Jakkamsetti A."/>
            <person name="Pham P."/>
            <person name="Ruth R."/>
            <person name="San Lucas F."/>
            <person name="Warren J."/>
            <person name="Zhang J."/>
            <person name="Zhao Z."/>
            <person name="Zhou C."/>
            <person name="Zhu D."/>
            <person name="Lee S."/>
            <person name="Bess C."/>
            <person name="Blankenburg K."/>
            <person name="Forbes L."/>
            <person name="Fu Q."/>
            <person name="Gubbala S."/>
            <person name="Hirani K."/>
            <person name="Jayaseelan J.C."/>
            <person name="Lara F."/>
            <person name="Munidasa M."/>
            <person name="Palculict T."/>
            <person name="Patil S."/>
            <person name="Pu L.-L."/>
            <person name="Saada N."/>
            <person name="Tang L."/>
            <person name="Weissenberger G."/>
            <person name="Zhu Y."/>
            <person name="Hemphill L."/>
            <person name="Shang Y."/>
            <person name="Youmans B."/>
            <person name="Ayvaz T."/>
            <person name="Ross M."/>
            <person name="Santibanez J."/>
            <person name="Aqrawi P."/>
            <person name="Gross S."/>
            <person name="Joshi V."/>
            <person name="Fowler G."/>
            <person name="Nazareth L."/>
            <person name="Reid J."/>
            <person name="Worley K."/>
            <person name="Petrosino J."/>
            <person name="Highlander S."/>
            <person name="Gibbs R."/>
        </authorList>
    </citation>
    <scope>NUCLEOTIDE SEQUENCE [LARGE SCALE GENOMIC DNA]</scope>
    <source>
        <strain evidence="1 2">ATCC 23263</strain>
    </source>
</reference>
<accession>E6MFT3</accession>
<keyword evidence="2" id="KW-1185">Reference proteome</keyword>
<evidence type="ECO:0000313" key="2">
    <source>
        <dbReference type="Proteomes" id="UP000004754"/>
    </source>
</evidence>
<dbReference type="EMBL" id="AEQN01000014">
    <property type="protein sequence ID" value="EFV02078.1"/>
    <property type="molecule type" value="Genomic_DNA"/>
</dbReference>
<dbReference type="HOGENOM" id="CLU_3121603_0_0_9"/>
<comment type="caution">
    <text evidence="1">The sequence shown here is derived from an EMBL/GenBank/DDBJ whole genome shotgun (WGS) entry which is preliminary data.</text>
</comment>
<dbReference type="STRING" id="887929.HMP0721_0844"/>
<sequence>MQNKGCDGLTNKESVKLETINLKGEVFDLQSTEIRSFRGGIHPPYNKEGT</sequence>
<dbReference type="AlphaFoldDB" id="E6MFT3"/>